<protein>
    <recommendedName>
        <fullName evidence="5 11">Dihydroorotate dehydrogenase (quinone), mitochondrial</fullName>
        <shortName evidence="11">DHOdehase</shortName>
        <ecNumber evidence="4 11">1.3.5.2</ecNumber>
    </recommendedName>
</protein>
<dbReference type="EC" id="1.3.5.2" evidence="4 11"/>
<comment type="pathway">
    <text evidence="2 11">Pyrimidine metabolism; UMP biosynthesis via de novo pathway; orotate from (S)-dihydroorotate (quinone route): step 1/1.</text>
</comment>
<dbReference type="AlphaFoldDB" id="A0AAF0J5L9"/>
<proteinExistence type="inferred from homology"/>
<evidence type="ECO:0000313" key="13">
    <source>
        <dbReference type="EMBL" id="WFD34632.1"/>
    </source>
</evidence>
<reference evidence="13" key="1">
    <citation type="submission" date="2023-03" db="EMBL/GenBank/DDBJ databases">
        <title>Mating type loci evolution in Malassezia.</title>
        <authorList>
            <person name="Coelho M.A."/>
        </authorList>
    </citation>
    <scope>NUCLEOTIDE SEQUENCE</scope>
    <source>
        <strain evidence="13">CBS 11721</strain>
    </source>
</reference>
<dbReference type="InterPro" id="IPR013785">
    <property type="entry name" value="Aldolase_TIM"/>
</dbReference>
<dbReference type="PROSITE" id="PS00912">
    <property type="entry name" value="DHODEHASE_2"/>
    <property type="match status" value="1"/>
</dbReference>
<evidence type="ECO:0000256" key="4">
    <source>
        <dbReference type="ARBA" id="ARBA00012791"/>
    </source>
</evidence>
<evidence type="ECO:0000256" key="3">
    <source>
        <dbReference type="ARBA" id="ARBA00005359"/>
    </source>
</evidence>
<comment type="subcellular location">
    <subcellularLocation>
        <location evidence="1">Membrane</location>
    </subcellularLocation>
    <subcellularLocation>
        <location evidence="11">Mitochondrion inner membrane</location>
        <topology evidence="11">Single-pass membrane protein</topology>
    </subcellularLocation>
</comment>
<dbReference type="NCBIfam" id="TIGR01036">
    <property type="entry name" value="pyrD_sub2"/>
    <property type="match status" value="1"/>
</dbReference>
<feature type="domain" description="Dihydroorotate dehydrogenase catalytic" evidence="12">
    <location>
        <begin position="112"/>
        <end position="464"/>
    </location>
</feature>
<evidence type="ECO:0000256" key="10">
    <source>
        <dbReference type="ARBA" id="ARBA00048639"/>
    </source>
</evidence>
<evidence type="ECO:0000259" key="12">
    <source>
        <dbReference type="Pfam" id="PF01180"/>
    </source>
</evidence>
<evidence type="ECO:0000256" key="5">
    <source>
        <dbReference type="ARBA" id="ARBA00017599"/>
    </source>
</evidence>
<keyword evidence="11" id="KW-0999">Mitochondrion inner membrane</keyword>
<dbReference type="InterPro" id="IPR005720">
    <property type="entry name" value="Dihydroorotate_DH_cat"/>
</dbReference>
<dbReference type="PROSITE" id="PS00911">
    <property type="entry name" value="DHODEHASE_1"/>
    <property type="match status" value="1"/>
</dbReference>
<evidence type="ECO:0000256" key="2">
    <source>
        <dbReference type="ARBA" id="ARBA00005161"/>
    </source>
</evidence>
<comment type="similarity">
    <text evidence="3 11">Belongs to the dihydroorotate dehydrogenase family. Type 2 subfamily.</text>
</comment>
<dbReference type="InterPro" id="IPR050074">
    <property type="entry name" value="DHO_dehydrogenase"/>
</dbReference>
<evidence type="ECO:0000256" key="11">
    <source>
        <dbReference type="RuleBase" id="RU361255"/>
    </source>
</evidence>
<keyword evidence="11" id="KW-0812">Transmembrane</keyword>
<dbReference type="EMBL" id="CP119878">
    <property type="protein sequence ID" value="WFD34632.1"/>
    <property type="molecule type" value="Genomic_DNA"/>
</dbReference>
<dbReference type="Proteomes" id="UP001219933">
    <property type="component" value="Chromosome 2"/>
</dbReference>
<keyword evidence="7 11" id="KW-0288">FMN</keyword>
<dbReference type="GO" id="GO:0106430">
    <property type="term" value="F:dihydroorotate dehydrogenase (quinone) activity"/>
    <property type="evidence" value="ECO:0007669"/>
    <property type="project" value="UniProtKB-EC"/>
</dbReference>
<keyword evidence="14" id="KW-1185">Reference proteome</keyword>
<comment type="cofactor">
    <cofactor evidence="11">
        <name>FMN</name>
        <dbReference type="ChEBI" id="CHEBI:58210"/>
    </cofactor>
    <text evidence="11">Binds 1 FMN per subunit.</text>
</comment>
<keyword evidence="8 11" id="KW-0560">Oxidoreductase</keyword>
<evidence type="ECO:0000313" key="14">
    <source>
        <dbReference type="Proteomes" id="UP001219933"/>
    </source>
</evidence>
<dbReference type="Pfam" id="PF01180">
    <property type="entry name" value="DHO_dh"/>
    <property type="match status" value="1"/>
</dbReference>
<keyword evidence="11" id="KW-0496">Mitochondrion</keyword>
<dbReference type="InterPro" id="IPR001295">
    <property type="entry name" value="Dihydroorotate_DH_CS"/>
</dbReference>
<feature type="transmembrane region" description="Helical" evidence="11">
    <location>
        <begin position="43"/>
        <end position="64"/>
    </location>
</feature>
<dbReference type="SUPFAM" id="SSF51395">
    <property type="entry name" value="FMN-linked oxidoreductases"/>
    <property type="match status" value="1"/>
</dbReference>
<evidence type="ECO:0000256" key="7">
    <source>
        <dbReference type="ARBA" id="ARBA00022643"/>
    </source>
</evidence>
<evidence type="ECO:0000256" key="8">
    <source>
        <dbReference type="ARBA" id="ARBA00023002"/>
    </source>
</evidence>
<keyword evidence="6 11" id="KW-0285">Flavoprotein</keyword>
<dbReference type="CDD" id="cd04738">
    <property type="entry name" value="DHOD_2_like"/>
    <property type="match status" value="1"/>
</dbReference>
<dbReference type="GO" id="GO:0005743">
    <property type="term" value="C:mitochondrial inner membrane"/>
    <property type="evidence" value="ECO:0007669"/>
    <property type="project" value="UniProtKB-SubCell"/>
</dbReference>
<dbReference type="Gene3D" id="3.20.20.70">
    <property type="entry name" value="Aldolase class I"/>
    <property type="match status" value="1"/>
</dbReference>
<keyword evidence="9 11" id="KW-0472">Membrane</keyword>
<dbReference type="GO" id="GO:0006207">
    <property type="term" value="P:'de novo' pyrimidine nucleobase biosynthetic process"/>
    <property type="evidence" value="ECO:0007669"/>
    <property type="project" value="InterPro"/>
</dbReference>
<dbReference type="PANTHER" id="PTHR48109:SF4">
    <property type="entry name" value="DIHYDROOROTATE DEHYDROGENASE (QUINONE), MITOCHONDRIAL"/>
    <property type="match status" value="1"/>
</dbReference>
<dbReference type="PANTHER" id="PTHR48109">
    <property type="entry name" value="DIHYDROOROTATE DEHYDROGENASE (QUINONE), MITOCHONDRIAL-RELATED"/>
    <property type="match status" value="1"/>
</dbReference>
<evidence type="ECO:0000256" key="1">
    <source>
        <dbReference type="ARBA" id="ARBA00004370"/>
    </source>
</evidence>
<evidence type="ECO:0000256" key="9">
    <source>
        <dbReference type="ARBA" id="ARBA00023136"/>
    </source>
</evidence>
<accession>A0AAF0J5L9</accession>
<organism evidence="13 14">
    <name type="scientific">Malassezia cuniculi</name>
    <dbReference type="NCBI Taxonomy" id="948313"/>
    <lineage>
        <taxon>Eukaryota</taxon>
        <taxon>Fungi</taxon>
        <taxon>Dikarya</taxon>
        <taxon>Basidiomycota</taxon>
        <taxon>Ustilaginomycotina</taxon>
        <taxon>Malasseziomycetes</taxon>
        <taxon>Malasseziales</taxon>
        <taxon>Malasseziaceae</taxon>
        <taxon>Malassezia</taxon>
    </lineage>
</organism>
<keyword evidence="11" id="KW-1133">Transmembrane helix</keyword>
<gene>
    <name evidence="13" type="ORF">MCUN1_001473</name>
</gene>
<name>A0AAF0J5L9_9BASI</name>
<comment type="catalytic activity">
    <reaction evidence="10 11">
        <text>(S)-dihydroorotate + a quinone = orotate + a quinol</text>
        <dbReference type="Rhea" id="RHEA:30187"/>
        <dbReference type="ChEBI" id="CHEBI:24646"/>
        <dbReference type="ChEBI" id="CHEBI:30839"/>
        <dbReference type="ChEBI" id="CHEBI:30864"/>
        <dbReference type="ChEBI" id="CHEBI:132124"/>
        <dbReference type="EC" id="1.3.5.2"/>
    </reaction>
</comment>
<evidence type="ECO:0000256" key="6">
    <source>
        <dbReference type="ARBA" id="ARBA00022630"/>
    </source>
</evidence>
<dbReference type="GO" id="GO:0009220">
    <property type="term" value="P:pyrimidine ribonucleotide biosynthetic process"/>
    <property type="evidence" value="ECO:0007669"/>
    <property type="project" value="TreeGrafter"/>
</dbReference>
<sequence>MRVLAESSAMRAMRPRPVLTRGLHASAPRPLFARRPVHPVRKVSSAVTSFIFVLGGAAFALYSLDSRAAVHRWVVSPLMRAVLDAETAAEASIKVLKYGLGPRDCGVDDERLRTQLFGRELTNPIGLAAGFDKQGEAIDGLFDLGFGIVEIGSVTPLEQPGNPRPRMFRLSADRAVINRMGFNSQGHEPVYERLHERVHSWALRVLASGRALLTNPSGKELEVDTTALGVAQQYASYPESSPELLDKLDVPRSLKAGRLLSINLGKNKASPEASVEDYVKGVYKLGPYADMLVVNVSSPNTPGLRGLQRRDALAGLLREVVSARDVISQSRPTALPLVVKVAPDLSEAELNDVADAATEAKIDGIIVSNTTISRPVGLLSTEHVNETGGLSGRPLKPLAIRALETIYARTDGKITLIGAGGISSGQDALDFCRAGASAVQLYTALGYYGPGLPRRIKDELAQLLAAGNTTWKDSIGAGARKSASRPYEGDVESLGLYPGAQDAFDRSVASVKSEITRLREAFTDIEATERRELPFSVDADDDKYAKLLEDAHKALDDKMEFVAEGNTVLPSADSSIPQGLAAIAASEGRTIGEVLHDAAVEATKDTVVGVEETPKDIVTSIGGLQAERDTSFAQRATDPTVNYRAVDKQRVI</sequence>
<dbReference type="InterPro" id="IPR005719">
    <property type="entry name" value="Dihydroorotate_DH_2"/>
</dbReference>